<gene>
    <name evidence="1" type="ORF">CPYG_00142</name>
</gene>
<dbReference type="Pfam" id="PF19782">
    <property type="entry name" value="DUF6267"/>
    <property type="match status" value="1"/>
</dbReference>
<sequence length="308" mass="35101">MPNKHLEHPEDTIFDGRRVALKAITEMITCKTVGIKWDGAPAVVFGTNPANGKFFVGTKSVFNKKIPKINYSFNDIETNHKGDVADILRLLFHFAPRVDSIIQADWIGVGGSHSYTPNTLEYRFPTEVPGYIVIAPHTFYEQVSADSVGHIGINLASSPTCYCVSATDAWAFVEKELNFTDQWKSFIPIFRSKTPHPKVAPKIKQHVNSFIREGRIADAQEMYDSLPDKYKGEVSVYTFKAWHYIYQLKQRLQCGIRESGDVKCYIDGEPSKHEGYVINSKNPYKIVDRLTFSRANFNLRKNWKNEKV</sequence>
<evidence type="ECO:0000313" key="1">
    <source>
        <dbReference type="EMBL" id="AGF91437.1"/>
    </source>
</evidence>
<protein>
    <submittedName>
        <fullName evidence="1">Uncharacterized protein</fullName>
    </submittedName>
</protein>
<organism evidence="1 2">
    <name type="scientific">Cyanophage P-SS1</name>
    <dbReference type="NCBI Taxonomy" id="889957"/>
    <lineage>
        <taxon>Viruses</taxon>
        <taxon>Duplodnaviria</taxon>
        <taxon>Heunggongvirae</taxon>
        <taxon>Uroviricota</taxon>
        <taxon>Caudoviricetes</taxon>
        <taxon>Pantevenvirales</taxon>
        <taxon>Kyanoviridae</taxon>
        <taxon>Ronodorvirus</taxon>
        <taxon>Ronodorvirus ssm4</taxon>
    </lineage>
</organism>
<reference evidence="1 2" key="1">
    <citation type="submission" date="2010-12" db="EMBL/GenBank/DDBJ databases">
        <title>The Genome Sequence of Cyanophage P-SS1.</title>
        <authorList>
            <consortium name="The Broad Institute Genome Sequencing Platform"/>
            <person name="Henn M.R."/>
            <person name="Sullivan M.S."/>
            <person name="Osburne M.S."/>
            <person name="Levin J."/>
            <person name="Malboeuf C."/>
            <person name="Casali M."/>
            <person name="Russ C."/>
            <person name="Lennon N."/>
            <person name="Chapman S.B."/>
            <person name="Erlich R."/>
            <person name="Young S.K."/>
            <person name="Yandava C."/>
            <person name="Zeng Q."/>
            <person name="Alvarado L."/>
            <person name="Anderson S."/>
            <person name="Berlin A."/>
            <person name="Chen Z."/>
            <person name="Freedman E."/>
            <person name="Gellesch M."/>
            <person name="Goldberg J."/>
            <person name="Green L."/>
            <person name="Griggs A."/>
            <person name="Gujja S."/>
            <person name="Heilman E.R."/>
            <person name="Heiman D."/>
            <person name="Hollinger A."/>
            <person name="Howarth C."/>
            <person name="Larson L."/>
            <person name="Mehta T."/>
            <person name="Pearson M."/>
            <person name="Roberts A."/>
            <person name="Ryan E."/>
            <person name="Saif S."/>
            <person name="Shea T."/>
            <person name="Shenoy N."/>
            <person name="Sisk P."/>
            <person name="Stolte C."/>
            <person name="Sykes S."/>
            <person name="White J."/>
            <person name="Yu Q."/>
            <person name="Coleman M.L."/>
            <person name="Huang K.H."/>
            <person name="Weigele P.R."/>
            <person name="DeFrancesco A.S."/>
            <person name="Kern S.E."/>
            <person name="Thompson L.R."/>
            <person name="Fu R."/>
            <person name="Hombeck B."/>
            <person name="Chisholm S.W."/>
            <person name="Haas B."/>
            <person name="Nusbaum C."/>
            <person name="Birren B."/>
        </authorList>
    </citation>
    <scope>NUCLEOTIDE SEQUENCE [LARGE SCALE GENOMIC DNA]</scope>
    <source>
        <strain evidence="1 2">P-SS1</strain>
    </source>
</reference>
<evidence type="ECO:0000313" key="2">
    <source>
        <dbReference type="Proteomes" id="UP000502917"/>
    </source>
</evidence>
<dbReference type="Proteomes" id="UP000502917">
    <property type="component" value="Segment"/>
</dbReference>
<dbReference type="EMBL" id="JF974306">
    <property type="protein sequence ID" value="AGF91437.1"/>
    <property type="molecule type" value="Genomic_DNA"/>
</dbReference>
<name>M1PX52_9CAUD</name>
<accession>M1PX52</accession>
<dbReference type="InterPro" id="IPR046234">
    <property type="entry name" value="DUF6267"/>
</dbReference>
<proteinExistence type="predicted"/>